<dbReference type="Proteomes" id="UP001162640">
    <property type="component" value="Unassembled WGS sequence"/>
</dbReference>
<sequence>MMDQEDAITDVIAGLKTIKRLNPEQWWDLVGLPHPVGNLNMCLLQAVSQIFEKDEDAKELESLEVPDVGTLSLTTANKELESLYNSFLFLWDEFSKGAELEWKAWAENEKEGGGKWSDLATFVSTDGKCIAVIGRAEKRLVVAAARLLVFVLEDTGELKLNPTAREAFNQLSNKT</sequence>
<name>A0A9W7AY55_9STRA</name>
<proteinExistence type="predicted"/>
<protein>
    <submittedName>
        <fullName evidence="1">Uncharacterized protein</fullName>
    </submittedName>
</protein>
<organism evidence="1 2">
    <name type="scientific">Triparma laevis f. inornata</name>
    <dbReference type="NCBI Taxonomy" id="1714386"/>
    <lineage>
        <taxon>Eukaryota</taxon>
        <taxon>Sar</taxon>
        <taxon>Stramenopiles</taxon>
        <taxon>Ochrophyta</taxon>
        <taxon>Bolidophyceae</taxon>
        <taxon>Parmales</taxon>
        <taxon>Triparmaceae</taxon>
        <taxon>Triparma</taxon>
    </lineage>
</organism>
<dbReference type="EMBL" id="BLQM01000255">
    <property type="protein sequence ID" value="GMH78691.1"/>
    <property type="molecule type" value="Genomic_DNA"/>
</dbReference>
<evidence type="ECO:0000313" key="2">
    <source>
        <dbReference type="Proteomes" id="UP001162640"/>
    </source>
</evidence>
<accession>A0A9W7AY55</accession>
<reference evidence="2" key="1">
    <citation type="journal article" date="2023" name="Commun. Biol.">
        <title>Genome analysis of Parmales, the sister group of diatoms, reveals the evolutionary specialization of diatoms from phago-mixotrophs to photoautotrophs.</title>
        <authorList>
            <person name="Ban H."/>
            <person name="Sato S."/>
            <person name="Yoshikawa S."/>
            <person name="Yamada K."/>
            <person name="Nakamura Y."/>
            <person name="Ichinomiya M."/>
            <person name="Sato N."/>
            <person name="Blanc-Mathieu R."/>
            <person name="Endo H."/>
            <person name="Kuwata A."/>
            <person name="Ogata H."/>
        </authorList>
    </citation>
    <scope>NUCLEOTIDE SEQUENCE [LARGE SCALE GENOMIC DNA]</scope>
</reference>
<evidence type="ECO:0000313" key="1">
    <source>
        <dbReference type="EMBL" id="GMH78691.1"/>
    </source>
</evidence>
<dbReference type="AlphaFoldDB" id="A0A9W7AY55"/>
<comment type="caution">
    <text evidence="1">The sequence shown here is derived from an EMBL/GenBank/DDBJ whole genome shotgun (WGS) entry which is preliminary data.</text>
</comment>
<gene>
    <name evidence="1" type="ORF">TL16_g07903</name>
</gene>